<reference evidence="2" key="1">
    <citation type="journal article" date="2013" name="Science">
        <title>Comparative analysis of bat genomes provides insight into the evolution of flight and immunity.</title>
        <authorList>
            <person name="Zhang G."/>
            <person name="Cowled C."/>
            <person name="Shi Z."/>
            <person name="Huang Z."/>
            <person name="Bishop-Lilly K.A."/>
            <person name="Fang X."/>
            <person name="Wynne J.W."/>
            <person name="Xiong Z."/>
            <person name="Baker M.L."/>
            <person name="Zhao W."/>
            <person name="Tachedjian M."/>
            <person name="Zhu Y."/>
            <person name="Zhou P."/>
            <person name="Jiang X."/>
            <person name="Ng J."/>
            <person name="Yang L."/>
            <person name="Wu L."/>
            <person name="Xiao J."/>
            <person name="Feng Y."/>
            <person name="Chen Y."/>
            <person name="Sun X."/>
            <person name="Zhang Y."/>
            <person name="Marsh G.A."/>
            <person name="Crameri G."/>
            <person name="Broder C.C."/>
            <person name="Frey K.G."/>
            <person name="Wang L.F."/>
            <person name="Wang J."/>
        </authorList>
    </citation>
    <scope>NUCLEOTIDE SEQUENCE [LARGE SCALE GENOMIC DNA]</scope>
</reference>
<proteinExistence type="predicted"/>
<keyword evidence="2" id="KW-1185">Reference proteome</keyword>
<dbReference type="AlphaFoldDB" id="L5LUE6"/>
<gene>
    <name evidence="1" type="ORF">MDA_GLEAN10018017</name>
</gene>
<organism evidence="1 2">
    <name type="scientific">Myotis davidii</name>
    <name type="common">David's myotis</name>
    <dbReference type="NCBI Taxonomy" id="225400"/>
    <lineage>
        <taxon>Eukaryota</taxon>
        <taxon>Metazoa</taxon>
        <taxon>Chordata</taxon>
        <taxon>Craniata</taxon>
        <taxon>Vertebrata</taxon>
        <taxon>Euteleostomi</taxon>
        <taxon>Mammalia</taxon>
        <taxon>Eutheria</taxon>
        <taxon>Laurasiatheria</taxon>
        <taxon>Chiroptera</taxon>
        <taxon>Yangochiroptera</taxon>
        <taxon>Vespertilionidae</taxon>
        <taxon>Myotis</taxon>
    </lineage>
</organism>
<dbReference type="Proteomes" id="UP000010556">
    <property type="component" value="Unassembled WGS sequence"/>
</dbReference>
<evidence type="ECO:0000313" key="1">
    <source>
        <dbReference type="EMBL" id="ELK29078.1"/>
    </source>
</evidence>
<name>L5LUE6_MYODS</name>
<protein>
    <submittedName>
        <fullName evidence="1">Uncharacterized protein</fullName>
    </submittedName>
</protein>
<evidence type="ECO:0000313" key="2">
    <source>
        <dbReference type="Proteomes" id="UP000010556"/>
    </source>
</evidence>
<dbReference type="EMBL" id="KB108516">
    <property type="protein sequence ID" value="ELK29078.1"/>
    <property type="molecule type" value="Genomic_DNA"/>
</dbReference>
<sequence>MATLPSAERRAFVLKINSAPAKHMDPALAIPFIVTVVPTKFEHICGSKFSPEEGRFIWRLWGSNEVTDVCTTCHSCCSSILVNLRSGSVTQAEKDCGLDEVNLERAAGPELIL</sequence>
<accession>L5LUE6</accession>